<dbReference type="Pfam" id="PF03466">
    <property type="entry name" value="LysR_substrate"/>
    <property type="match status" value="1"/>
</dbReference>
<evidence type="ECO:0000256" key="2">
    <source>
        <dbReference type="ARBA" id="ARBA00023015"/>
    </source>
</evidence>
<accession>A0A919CP10</accession>
<comment type="similarity">
    <text evidence="1">Belongs to the LysR transcriptional regulatory family.</text>
</comment>
<dbReference type="EMBL" id="BMZS01000003">
    <property type="protein sequence ID" value="GHD45174.1"/>
    <property type="molecule type" value="Genomic_DNA"/>
</dbReference>
<dbReference type="InterPro" id="IPR036390">
    <property type="entry name" value="WH_DNA-bd_sf"/>
</dbReference>
<proteinExistence type="inferred from homology"/>
<dbReference type="FunFam" id="1.10.10.10:FF:000038">
    <property type="entry name" value="Glycine cleavage system transcriptional activator"/>
    <property type="match status" value="1"/>
</dbReference>
<name>A0A919CP10_9PROT</name>
<dbReference type="PROSITE" id="PS50931">
    <property type="entry name" value="HTH_LYSR"/>
    <property type="match status" value="1"/>
</dbReference>
<reference evidence="6" key="2">
    <citation type="submission" date="2020-09" db="EMBL/GenBank/DDBJ databases">
        <authorList>
            <person name="Sun Q."/>
            <person name="Kim S."/>
        </authorList>
    </citation>
    <scope>NUCLEOTIDE SEQUENCE</scope>
    <source>
        <strain evidence="6">KCTC 42651</strain>
    </source>
</reference>
<dbReference type="Gene3D" id="3.40.190.10">
    <property type="entry name" value="Periplasmic binding protein-like II"/>
    <property type="match status" value="2"/>
</dbReference>
<reference evidence="6" key="1">
    <citation type="journal article" date="2014" name="Int. J. Syst. Evol. Microbiol.">
        <title>Complete genome sequence of Corynebacterium casei LMG S-19264T (=DSM 44701T), isolated from a smear-ripened cheese.</title>
        <authorList>
            <consortium name="US DOE Joint Genome Institute (JGI-PGF)"/>
            <person name="Walter F."/>
            <person name="Albersmeier A."/>
            <person name="Kalinowski J."/>
            <person name="Ruckert C."/>
        </authorList>
    </citation>
    <scope>NUCLEOTIDE SEQUENCE</scope>
    <source>
        <strain evidence="6">KCTC 42651</strain>
    </source>
</reference>
<dbReference type="SUPFAM" id="SSF46785">
    <property type="entry name" value="Winged helix' DNA-binding domain"/>
    <property type="match status" value="1"/>
</dbReference>
<dbReference type="Pfam" id="PF00126">
    <property type="entry name" value="HTH_1"/>
    <property type="match status" value="1"/>
</dbReference>
<dbReference type="InterPro" id="IPR005119">
    <property type="entry name" value="LysR_subst-bd"/>
</dbReference>
<feature type="domain" description="HTH lysR-type" evidence="5">
    <location>
        <begin position="6"/>
        <end position="63"/>
    </location>
</feature>
<organism evidence="6 7">
    <name type="scientific">Thalassobaculum fulvum</name>
    <dbReference type="NCBI Taxonomy" id="1633335"/>
    <lineage>
        <taxon>Bacteria</taxon>
        <taxon>Pseudomonadati</taxon>
        <taxon>Pseudomonadota</taxon>
        <taxon>Alphaproteobacteria</taxon>
        <taxon>Rhodospirillales</taxon>
        <taxon>Thalassobaculaceae</taxon>
        <taxon>Thalassobaculum</taxon>
    </lineage>
</organism>
<dbReference type="Proteomes" id="UP000630353">
    <property type="component" value="Unassembled WGS sequence"/>
</dbReference>
<dbReference type="PANTHER" id="PTHR30537">
    <property type="entry name" value="HTH-TYPE TRANSCRIPTIONAL REGULATOR"/>
    <property type="match status" value="1"/>
</dbReference>
<keyword evidence="4" id="KW-0804">Transcription</keyword>
<dbReference type="PRINTS" id="PR00039">
    <property type="entry name" value="HTHLYSR"/>
</dbReference>
<dbReference type="RefSeq" id="WP_189988125.1">
    <property type="nucleotide sequence ID" value="NZ_BMZS01000003.1"/>
</dbReference>
<dbReference type="SUPFAM" id="SSF53850">
    <property type="entry name" value="Periplasmic binding protein-like II"/>
    <property type="match status" value="1"/>
</dbReference>
<dbReference type="InterPro" id="IPR000847">
    <property type="entry name" value="LysR_HTH_N"/>
</dbReference>
<comment type="caution">
    <text evidence="6">The sequence shown here is derived from an EMBL/GenBank/DDBJ whole genome shotgun (WGS) entry which is preliminary data.</text>
</comment>
<keyword evidence="3" id="KW-0238">DNA-binding</keyword>
<gene>
    <name evidence="6" type="ORF">GCM10017083_12800</name>
</gene>
<dbReference type="AlphaFoldDB" id="A0A919CP10"/>
<dbReference type="PANTHER" id="PTHR30537:SF58">
    <property type="entry name" value="HTH-TYPE TRANSCRIPTIONAL REGULATOR PERR"/>
    <property type="match status" value="1"/>
</dbReference>
<dbReference type="GO" id="GO:0006351">
    <property type="term" value="P:DNA-templated transcription"/>
    <property type="evidence" value="ECO:0007669"/>
    <property type="project" value="TreeGrafter"/>
</dbReference>
<dbReference type="GO" id="GO:0003700">
    <property type="term" value="F:DNA-binding transcription factor activity"/>
    <property type="evidence" value="ECO:0007669"/>
    <property type="project" value="InterPro"/>
</dbReference>
<evidence type="ECO:0000256" key="4">
    <source>
        <dbReference type="ARBA" id="ARBA00023163"/>
    </source>
</evidence>
<dbReference type="GO" id="GO:0043565">
    <property type="term" value="F:sequence-specific DNA binding"/>
    <property type="evidence" value="ECO:0007669"/>
    <property type="project" value="TreeGrafter"/>
</dbReference>
<protein>
    <submittedName>
        <fullName evidence="6">Transcriptional regulator</fullName>
    </submittedName>
</protein>
<evidence type="ECO:0000313" key="6">
    <source>
        <dbReference type="EMBL" id="GHD45174.1"/>
    </source>
</evidence>
<keyword evidence="7" id="KW-1185">Reference proteome</keyword>
<evidence type="ECO:0000259" key="5">
    <source>
        <dbReference type="PROSITE" id="PS50931"/>
    </source>
</evidence>
<evidence type="ECO:0000256" key="1">
    <source>
        <dbReference type="ARBA" id="ARBA00009437"/>
    </source>
</evidence>
<keyword evidence="2" id="KW-0805">Transcription regulation</keyword>
<evidence type="ECO:0000256" key="3">
    <source>
        <dbReference type="ARBA" id="ARBA00023125"/>
    </source>
</evidence>
<dbReference type="InterPro" id="IPR036388">
    <property type="entry name" value="WH-like_DNA-bd_sf"/>
</dbReference>
<evidence type="ECO:0000313" key="7">
    <source>
        <dbReference type="Proteomes" id="UP000630353"/>
    </source>
</evidence>
<dbReference type="InterPro" id="IPR058163">
    <property type="entry name" value="LysR-type_TF_proteobact-type"/>
</dbReference>
<sequence>MTGSSLPLRALVVFEAAARRGSFRTAADELGLTPSAVSHQVRALEAGLGIALFERVGRGVELSDEGREFFAGIRDGFEQLRRTTERMARRGRGRRTEVVRVQTPPSFAGRWLLPRLPALLASNPGLDIRVNAERDRHPGDAGFDLTIVYGDTRTWARSAQPLLEETLQPLCAPVLAAGIRMPADLLDRPLIGTRGNGLSWAEWFRRHGVAGRRTGPAMELDPSDVAIDAAVKGLGIVLESDVLTEEERADGRLVAPLPDHTVSTAAYWLLPGGDAGDRAAIGLVRGWLLAAAGR</sequence>
<dbReference type="Gene3D" id="1.10.10.10">
    <property type="entry name" value="Winged helix-like DNA-binding domain superfamily/Winged helix DNA-binding domain"/>
    <property type="match status" value="1"/>
</dbReference>